<dbReference type="InterPro" id="IPR012340">
    <property type="entry name" value="NA-bd_OB-fold"/>
</dbReference>
<dbReference type="Gene3D" id="6.10.30.10">
    <property type="match status" value="1"/>
</dbReference>
<proteinExistence type="predicted"/>
<gene>
    <name evidence="3" type="ORF">SAMN04490220_8690</name>
</gene>
<dbReference type="Pfam" id="PF01796">
    <property type="entry name" value="OB_ChsH2_C"/>
    <property type="match status" value="1"/>
</dbReference>
<evidence type="ECO:0000259" key="2">
    <source>
        <dbReference type="Pfam" id="PF12172"/>
    </source>
</evidence>
<reference evidence="4" key="1">
    <citation type="submission" date="2016-10" db="EMBL/GenBank/DDBJ databases">
        <authorList>
            <person name="Varghese N."/>
        </authorList>
    </citation>
    <scope>NUCLEOTIDE SEQUENCE [LARGE SCALE GENOMIC DNA]</scope>
    <source>
        <strain evidence="4">DSM 44719</strain>
    </source>
</reference>
<dbReference type="Pfam" id="PF12172">
    <property type="entry name" value="zf-ChsH2"/>
    <property type="match status" value="1"/>
</dbReference>
<dbReference type="InterPro" id="IPR022002">
    <property type="entry name" value="ChsH2_Znr"/>
</dbReference>
<dbReference type="PANTHER" id="PTHR34075">
    <property type="entry name" value="BLR3430 PROTEIN"/>
    <property type="match status" value="1"/>
</dbReference>
<organism evidence="3 4">
    <name type="scientific">Rhodococcus jostii</name>
    <dbReference type="NCBI Taxonomy" id="132919"/>
    <lineage>
        <taxon>Bacteria</taxon>
        <taxon>Bacillati</taxon>
        <taxon>Actinomycetota</taxon>
        <taxon>Actinomycetes</taxon>
        <taxon>Mycobacteriales</taxon>
        <taxon>Nocardiaceae</taxon>
        <taxon>Rhodococcus</taxon>
    </lineage>
</organism>
<dbReference type="PANTHER" id="PTHR34075:SF5">
    <property type="entry name" value="BLR3430 PROTEIN"/>
    <property type="match status" value="1"/>
</dbReference>
<evidence type="ECO:0000259" key="1">
    <source>
        <dbReference type="Pfam" id="PF01796"/>
    </source>
</evidence>
<dbReference type="OrthoDB" id="7470921at2"/>
<evidence type="ECO:0000313" key="3">
    <source>
        <dbReference type="EMBL" id="SEE84722.1"/>
    </source>
</evidence>
<dbReference type="InterPro" id="IPR002878">
    <property type="entry name" value="ChsH2_C"/>
</dbReference>
<dbReference type="RefSeq" id="WP_073366290.1">
    <property type="nucleotide sequence ID" value="NZ_FNTL01000005.1"/>
</dbReference>
<dbReference type="InterPro" id="IPR052513">
    <property type="entry name" value="Thioester_dehydratase-like"/>
</dbReference>
<dbReference type="EMBL" id="FNTL01000005">
    <property type="protein sequence ID" value="SEE84722.1"/>
    <property type="molecule type" value="Genomic_DNA"/>
</dbReference>
<dbReference type="AlphaFoldDB" id="A0A1H5M5Y1"/>
<feature type="domain" description="ChsH2 rubredoxin-like zinc ribbon" evidence="2">
    <location>
        <begin position="18"/>
        <end position="53"/>
    </location>
</feature>
<accession>A0A1H5M5Y1</accession>
<evidence type="ECO:0000313" key="4">
    <source>
        <dbReference type="Proteomes" id="UP000183407"/>
    </source>
</evidence>
<evidence type="ECO:0008006" key="5">
    <source>
        <dbReference type="Google" id="ProtNLM"/>
    </source>
</evidence>
<feature type="domain" description="ChsH2 C-terminal OB-fold" evidence="1">
    <location>
        <begin position="55"/>
        <end position="117"/>
    </location>
</feature>
<dbReference type="Proteomes" id="UP000183407">
    <property type="component" value="Unassembled WGS sequence"/>
</dbReference>
<name>A0A1H5M5Y1_RHOJO</name>
<protein>
    <recommendedName>
        <fullName evidence="5">DUF35 domain-containing protein</fullName>
    </recommendedName>
</protein>
<sequence length="132" mass="14583">MPTDTPELTYDDASAPFFEGAARGELMLQFCESCDGYMWPVKYRCLHCFAPGVVWRAASGWATLYSLSVVHQAHPRFPSPYVLATVETQEGVRFNASLVGEDAASTPIGSELVAVFDRTAKPFTVPRFRRAS</sequence>
<dbReference type="SUPFAM" id="SSF50249">
    <property type="entry name" value="Nucleic acid-binding proteins"/>
    <property type="match status" value="1"/>
</dbReference>